<dbReference type="Pfam" id="PF02687">
    <property type="entry name" value="FtsX"/>
    <property type="match status" value="1"/>
</dbReference>
<dbReference type="EMBL" id="MFVN01000044">
    <property type="protein sequence ID" value="OGI96139.1"/>
    <property type="molecule type" value="Genomic_DNA"/>
</dbReference>
<evidence type="ECO:0000256" key="7">
    <source>
        <dbReference type="SAM" id="Phobius"/>
    </source>
</evidence>
<dbReference type="GO" id="GO:0005886">
    <property type="term" value="C:plasma membrane"/>
    <property type="evidence" value="ECO:0007669"/>
    <property type="project" value="UniProtKB-SubCell"/>
</dbReference>
<feature type="transmembrane region" description="Helical" evidence="7">
    <location>
        <begin position="21"/>
        <end position="42"/>
    </location>
</feature>
<evidence type="ECO:0000259" key="8">
    <source>
        <dbReference type="Pfam" id="PF02687"/>
    </source>
</evidence>
<reference evidence="10 11" key="1">
    <citation type="journal article" date="2016" name="Nat. Commun.">
        <title>Thousands of microbial genomes shed light on interconnected biogeochemical processes in an aquifer system.</title>
        <authorList>
            <person name="Anantharaman K."/>
            <person name="Brown C.T."/>
            <person name="Hug L.A."/>
            <person name="Sharon I."/>
            <person name="Castelle C.J."/>
            <person name="Probst A.J."/>
            <person name="Thomas B.C."/>
            <person name="Singh A."/>
            <person name="Wilkins M.J."/>
            <person name="Karaoz U."/>
            <person name="Brodie E.L."/>
            <person name="Williams K.H."/>
            <person name="Hubbard S.S."/>
            <person name="Banfield J.F."/>
        </authorList>
    </citation>
    <scope>NUCLEOTIDE SEQUENCE [LARGE SCALE GENOMIC DNA]</scope>
</reference>
<evidence type="ECO:0000256" key="5">
    <source>
        <dbReference type="ARBA" id="ARBA00023136"/>
    </source>
</evidence>
<evidence type="ECO:0008006" key="12">
    <source>
        <dbReference type="Google" id="ProtNLM"/>
    </source>
</evidence>
<dbReference type="Pfam" id="PF12704">
    <property type="entry name" value="MacB_PCD"/>
    <property type="match status" value="1"/>
</dbReference>
<evidence type="ECO:0000256" key="6">
    <source>
        <dbReference type="ARBA" id="ARBA00038076"/>
    </source>
</evidence>
<evidence type="ECO:0000256" key="2">
    <source>
        <dbReference type="ARBA" id="ARBA00022475"/>
    </source>
</evidence>
<dbReference type="GO" id="GO:0022857">
    <property type="term" value="F:transmembrane transporter activity"/>
    <property type="evidence" value="ECO:0007669"/>
    <property type="project" value="TreeGrafter"/>
</dbReference>
<accession>A0A1F6XPP9</accession>
<feature type="transmembrane region" description="Helical" evidence="7">
    <location>
        <begin position="375"/>
        <end position="397"/>
    </location>
</feature>
<proteinExistence type="inferred from homology"/>
<comment type="similarity">
    <text evidence="6">Belongs to the ABC-4 integral membrane protein family.</text>
</comment>
<keyword evidence="5 7" id="KW-0472">Membrane</keyword>
<dbReference type="AlphaFoldDB" id="A0A1F6XPP9"/>
<dbReference type="Proteomes" id="UP000177195">
    <property type="component" value="Unassembled WGS sequence"/>
</dbReference>
<feature type="domain" description="MacB-like periplasmic core" evidence="9">
    <location>
        <begin position="21"/>
        <end position="247"/>
    </location>
</feature>
<name>A0A1F6XPP9_9BACT</name>
<feature type="domain" description="ABC3 transporter permease C-terminal" evidence="8">
    <location>
        <begin position="288"/>
        <end position="407"/>
    </location>
</feature>
<evidence type="ECO:0000313" key="11">
    <source>
        <dbReference type="Proteomes" id="UP000177195"/>
    </source>
</evidence>
<comment type="caution">
    <text evidence="10">The sequence shown here is derived from an EMBL/GenBank/DDBJ whole genome shotgun (WGS) entry which is preliminary data.</text>
</comment>
<keyword evidence="4 7" id="KW-1133">Transmembrane helix</keyword>
<dbReference type="InterPro" id="IPR050250">
    <property type="entry name" value="Macrolide_Exporter_MacB"/>
</dbReference>
<comment type="subcellular location">
    <subcellularLocation>
        <location evidence="1">Cell membrane</location>
        <topology evidence="1">Multi-pass membrane protein</topology>
    </subcellularLocation>
</comment>
<evidence type="ECO:0000259" key="9">
    <source>
        <dbReference type="Pfam" id="PF12704"/>
    </source>
</evidence>
<organism evidence="10 11">
    <name type="scientific">Candidatus Nomurabacteria bacterium RIFCSPLOWO2_02_FULL_42_17</name>
    <dbReference type="NCBI Taxonomy" id="1801789"/>
    <lineage>
        <taxon>Bacteria</taxon>
        <taxon>Candidatus Nomuraibacteriota</taxon>
    </lineage>
</organism>
<keyword evidence="3 7" id="KW-0812">Transmembrane</keyword>
<keyword evidence="2" id="KW-1003">Cell membrane</keyword>
<gene>
    <name evidence="10" type="ORF">A3I25_00660</name>
</gene>
<protein>
    <recommendedName>
        <fullName evidence="12">Multidrug ABC transporter substrate-binding protein</fullName>
    </recommendedName>
</protein>
<dbReference type="InterPro" id="IPR003838">
    <property type="entry name" value="ABC3_permease_C"/>
</dbReference>
<feature type="transmembrane region" description="Helical" evidence="7">
    <location>
        <begin position="338"/>
        <end position="363"/>
    </location>
</feature>
<dbReference type="PANTHER" id="PTHR30572:SF4">
    <property type="entry name" value="ABC TRANSPORTER PERMEASE YTRF"/>
    <property type="match status" value="1"/>
</dbReference>
<evidence type="ECO:0000256" key="1">
    <source>
        <dbReference type="ARBA" id="ARBA00004651"/>
    </source>
</evidence>
<dbReference type="PANTHER" id="PTHR30572">
    <property type="entry name" value="MEMBRANE COMPONENT OF TRANSPORTER-RELATED"/>
    <property type="match status" value="1"/>
</dbReference>
<evidence type="ECO:0000313" key="10">
    <source>
        <dbReference type="EMBL" id="OGI96139.1"/>
    </source>
</evidence>
<evidence type="ECO:0000256" key="4">
    <source>
        <dbReference type="ARBA" id="ARBA00022989"/>
    </source>
</evidence>
<evidence type="ECO:0000256" key="3">
    <source>
        <dbReference type="ARBA" id="ARBA00022692"/>
    </source>
</evidence>
<feature type="transmembrane region" description="Helical" evidence="7">
    <location>
        <begin position="278"/>
        <end position="309"/>
    </location>
</feature>
<dbReference type="InterPro" id="IPR025857">
    <property type="entry name" value="MacB_PCD"/>
</dbReference>
<sequence>MTFNHTFTTALVALRTNKIRSILTVLGIVIGITSIILIMSIGKGAENLIIGQISGMGAEAIVIRPGKEPSGPSDFADSLFSDSLKNKDIVALNKKSNVPYLVDIVPSVIISSSVSYQGETYRPSIFGWSAKFMSEVFDIYPEEGVLFDDIDIRQKASVVVIGAKVKEELFSGSDAIGKNIKIKGKNFRVVGVFPKRGQVAFFNVDEVVLLPYTSAQTYLLGIDYYHEIIVKAENVQAVDQTVKDIERTIRESHNIADSSKNDFYIQTQKGLVDQIGTIMGVLTAFLSMVVAISLIVGGIGVMNIMLVSVTERTKEIGLRKAIGATNKDIMNQFLLESVLLTVVGGIIGIIFGVVLSLGASIIMTKVLNTSWTFSFPVPAVLMGLGVAAFVGLVFGIYPARQASKKSPMEALRYE</sequence>